<protein>
    <submittedName>
        <fullName evidence="1">Uncharacterized protein</fullName>
    </submittedName>
</protein>
<sequence length="106" mass="11211">MVAVWFAGTLGLMHRSLHVPGLPAAAEHSLQAPHKHAGNQLASLFGEHSDAECRLYDQLAHGASAPGVPLVVLPMLLPAATFAFLEGEAVARWVALFDARGPPSIR</sequence>
<name>A0A679J8M9_VARPD</name>
<accession>A0A679J8M9</accession>
<dbReference type="AlphaFoldDB" id="A0A679J8M9"/>
<proteinExistence type="predicted"/>
<evidence type="ECO:0000313" key="1">
    <source>
        <dbReference type="EMBL" id="CAA2107487.1"/>
    </source>
</evidence>
<gene>
    <name evidence="1" type="ORF">VVAX_04258</name>
</gene>
<dbReference type="EMBL" id="LR743507">
    <property type="protein sequence ID" value="CAA2107487.1"/>
    <property type="molecule type" value="Genomic_DNA"/>
</dbReference>
<reference evidence="1" key="1">
    <citation type="submission" date="2019-12" db="EMBL/GenBank/DDBJ databases">
        <authorList>
            <person name="Cremers G."/>
        </authorList>
    </citation>
    <scope>NUCLEOTIDE SEQUENCE</scope>
    <source>
        <strain evidence="1">Vvax</strain>
    </source>
</reference>
<organism evidence="1">
    <name type="scientific">Variovorax paradoxus</name>
    <dbReference type="NCBI Taxonomy" id="34073"/>
    <lineage>
        <taxon>Bacteria</taxon>
        <taxon>Pseudomonadati</taxon>
        <taxon>Pseudomonadota</taxon>
        <taxon>Betaproteobacteria</taxon>
        <taxon>Burkholderiales</taxon>
        <taxon>Comamonadaceae</taxon>
        <taxon>Variovorax</taxon>
    </lineage>
</organism>